<dbReference type="EMBL" id="BFAV01000098">
    <property type="protein sequence ID" value="GBF33403.1"/>
    <property type="molecule type" value="Genomic_DNA"/>
</dbReference>
<dbReference type="PRINTS" id="PR00035">
    <property type="entry name" value="HTHGNTR"/>
</dbReference>
<dbReference type="InterPro" id="IPR008920">
    <property type="entry name" value="TF_FadR/GntR_C"/>
</dbReference>
<dbReference type="AlphaFoldDB" id="A0A2L2XCH7"/>
<comment type="caution">
    <text evidence="5">The sequence shown here is derived from an EMBL/GenBank/DDBJ whole genome shotgun (WGS) entry which is preliminary data.</text>
</comment>
<dbReference type="SMART" id="SM00895">
    <property type="entry name" value="FCD"/>
    <property type="match status" value="1"/>
</dbReference>
<sequence length="224" mass="25457">MDDNNTLQQISGNSLTNKMFEILQNNILNGKYPQGEWLVESRLCEKFGVSRTPVREAIRQLEQEGLVKIIPNKGAVVSGVSAQDIKDIYTIRMLIEGLASRWAAEKITVSEIQELEEVIDLMRLYTEKNDVPRLLKADSRFHSIIYNASKSKPLIHTLGTFHHYVQKARSTSFQTPGRAQKALEEHMAIFQAIVEHNANESEKLTYQHVKKAGDNLLKQLEKGI</sequence>
<dbReference type="PANTHER" id="PTHR43537:SF24">
    <property type="entry name" value="GLUCONATE OPERON TRANSCRIPTIONAL REPRESSOR"/>
    <property type="match status" value="1"/>
</dbReference>
<dbReference type="RefSeq" id="WP_104371806.1">
    <property type="nucleotide sequence ID" value="NZ_BFAV01000098.1"/>
</dbReference>
<gene>
    <name evidence="5" type="ORF">DCCM_2504</name>
</gene>
<dbReference type="InterPro" id="IPR036390">
    <property type="entry name" value="WH_DNA-bd_sf"/>
</dbReference>
<evidence type="ECO:0000256" key="3">
    <source>
        <dbReference type="ARBA" id="ARBA00023163"/>
    </source>
</evidence>
<evidence type="ECO:0000313" key="5">
    <source>
        <dbReference type="EMBL" id="GBF33403.1"/>
    </source>
</evidence>
<feature type="domain" description="HTH gntR-type" evidence="4">
    <location>
        <begin position="13"/>
        <end position="80"/>
    </location>
</feature>
<dbReference type="InterPro" id="IPR011711">
    <property type="entry name" value="GntR_C"/>
</dbReference>
<dbReference type="SUPFAM" id="SSF46785">
    <property type="entry name" value="Winged helix' DNA-binding domain"/>
    <property type="match status" value="1"/>
</dbReference>
<dbReference type="PROSITE" id="PS50949">
    <property type="entry name" value="HTH_GNTR"/>
    <property type="match status" value="1"/>
</dbReference>
<organism evidence="5 6">
    <name type="scientific">Desulfocucumis palustris</name>
    <dbReference type="NCBI Taxonomy" id="1898651"/>
    <lineage>
        <taxon>Bacteria</taxon>
        <taxon>Bacillati</taxon>
        <taxon>Bacillota</taxon>
        <taxon>Clostridia</taxon>
        <taxon>Eubacteriales</taxon>
        <taxon>Desulfocucumaceae</taxon>
        <taxon>Desulfocucumis</taxon>
    </lineage>
</organism>
<dbReference type="GO" id="GO:0003677">
    <property type="term" value="F:DNA binding"/>
    <property type="evidence" value="ECO:0007669"/>
    <property type="project" value="UniProtKB-KW"/>
</dbReference>
<dbReference type="SMART" id="SM00345">
    <property type="entry name" value="HTH_GNTR"/>
    <property type="match status" value="1"/>
</dbReference>
<dbReference type="SUPFAM" id="SSF48008">
    <property type="entry name" value="GntR ligand-binding domain-like"/>
    <property type="match status" value="1"/>
</dbReference>
<keyword evidence="1" id="KW-0805">Transcription regulation</keyword>
<evidence type="ECO:0000256" key="1">
    <source>
        <dbReference type="ARBA" id="ARBA00023015"/>
    </source>
</evidence>
<dbReference type="Pfam" id="PF00392">
    <property type="entry name" value="GntR"/>
    <property type="match status" value="1"/>
</dbReference>
<dbReference type="OrthoDB" id="9781630at2"/>
<dbReference type="Pfam" id="PF07729">
    <property type="entry name" value="FCD"/>
    <property type="match status" value="1"/>
</dbReference>
<keyword evidence="6" id="KW-1185">Reference proteome</keyword>
<evidence type="ECO:0000313" key="6">
    <source>
        <dbReference type="Proteomes" id="UP000239549"/>
    </source>
</evidence>
<dbReference type="InterPro" id="IPR000524">
    <property type="entry name" value="Tscrpt_reg_HTH_GntR"/>
</dbReference>
<evidence type="ECO:0000259" key="4">
    <source>
        <dbReference type="PROSITE" id="PS50949"/>
    </source>
</evidence>
<protein>
    <submittedName>
        <fullName evidence="5">Transcriptional regulator</fullName>
    </submittedName>
</protein>
<dbReference type="Proteomes" id="UP000239549">
    <property type="component" value="Unassembled WGS sequence"/>
</dbReference>
<keyword evidence="2" id="KW-0238">DNA-binding</keyword>
<keyword evidence="3" id="KW-0804">Transcription</keyword>
<dbReference type="Gene3D" id="1.10.10.10">
    <property type="entry name" value="Winged helix-like DNA-binding domain superfamily/Winged helix DNA-binding domain"/>
    <property type="match status" value="1"/>
</dbReference>
<proteinExistence type="predicted"/>
<accession>A0A2L2XCH7</accession>
<dbReference type="PANTHER" id="PTHR43537">
    <property type="entry name" value="TRANSCRIPTIONAL REGULATOR, GNTR FAMILY"/>
    <property type="match status" value="1"/>
</dbReference>
<dbReference type="InterPro" id="IPR036388">
    <property type="entry name" value="WH-like_DNA-bd_sf"/>
</dbReference>
<evidence type="ECO:0000256" key="2">
    <source>
        <dbReference type="ARBA" id="ARBA00023125"/>
    </source>
</evidence>
<dbReference type="Gene3D" id="1.20.120.530">
    <property type="entry name" value="GntR ligand-binding domain-like"/>
    <property type="match status" value="1"/>
</dbReference>
<name>A0A2L2XCH7_9FIRM</name>
<dbReference type="GO" id="GO:0003700">
    <property type="term" value="F:DNA-binding transcription factor activity"/>
    <property type="evidence" value="ECO:0007669"/>
    <property type="project" value="InterPro"/>
</dbReference>
<reference evidence="6" key="1">
    <citation type="submission" date="2018-02" db="EMBL/GenBank/DDBJ databases">
        <title>Genome sequence of Desulfocucumis palustris strain NAW-5.</title>
        <authorList>
            <person name="Watanabe M."/>
            <person name="Kojima H."/>
            <person name="Fukui M."/>
        </authorList>
    </citation>
    <scope>NUCLEOTIDE SEQUENCE [LARGE SCALE GENOMIC DNA]</scope>
    <source>
        <strain evidence="6">NAW-5</strain>
    </source>
</reference>
<dbReference type="CDD" id="cd07377">
    <property type="entry name" value="WHTH_GntR"/>
    <property type="match status" value="1"/>
</dbReference>